<reference evidence="1 2" key="1">
    <citation type="submission" date="2020-08" db="EMBL/GenBank/DDBJ databases">
        <authorList>
            <person name="Newling K."/>
            <person name="Davey J."/>
            <person name="Forrester S."/>
        </authorList>
    </citation>
    <scope>NUCLEOTIDE SEQUENCE [LARGE SCALE GENOMIC DNA]</scope>
    <source>
        <strain evidence="2">Crithidia deanei Carvalho (ATCC PRA-265)</strain>
    </source>
</reference>
<proteinExistence type="predicted"/>
<protein>
    <submittedName>
        <fullName evidence="1">Uncharacterized protein</fullName>
    </submittedName>
</protein>
<dbReference type="Proteomes" id="UP000515908">
    <property type="component" value="Chromosome 01"/>
</dbReference>
<accession>A0A7G2C1K8</accession>
<keyword evidence="2" id="KW-1185">Reference proteome</keyword>
<dbReference type="AlphaFoldDB" id="A0A7G2C1K8"/>
<sequence>MLENDPFARSERQRREKAAVQVIESQYEKYRRSKERAVLSQYLTQGEDSTDVVIYLQLYALYTRSEPRDREWVCLEEEAQFARLREMYINGI</sequence>
<gene>
    <name evidence="1" type="ORF">ADEAN_000085600</name>
</gene>
<organism evidence="1 2">
    <name type="scientific">Angomonas deanei</name>
    <dbReference type="NCBI Taxonomy" id="59799"/>
    <lineage>
        <taxon>Eukaryota</taxon>
        <taxon>Discoba</taxon>
        <taxon>Euglenozoa</taxon>
        <taxon>Kinetoplastea</taxon>
        <taxon>Metakinetoplastina</taxon>
        <taxon>Trypanosomatida</taxon>
        <taxon>Trypanosomatidae</taxon>
        <taxon>Strigomonadinae</taxon>
        <taxon>Angomonas</taxon>
    </lineage>
</organism>
<dbReference type="EMBL" id="LR877145">
    <property type="protein sequence ID" value="CAD2213415.1"/>
    <property type="molecule type" value="Genomic_DNA"/>
</dbReference>
<dbReference type="VEuPathDB" id="TriTrypDB:ADEAN_000085600"/>
<evidence type="ECO:0000313" key="1">
    <source>
        <dbReference type="EMBL" id="CAD2213415.1"/>
    </source>
</evidence>
<name>A0A7G2C1K8_9TRYP</name>
<evidence type="ECO:0000313" key="2">
    <source>
        <dbReference type="Proteomes" id="UP000515908"/>
    </source>
</evidence>